<protein>
    <submittedName>
        <fullName evidence="3">SGNH/GDSL hydrolase family protein</fullName>
    </submittedName>
</protein>
<sequence>MRSLLRALCKLLKWGLIAVVLVELGSFAVISVSNLLIYGELREGSRVRYDPYALFLNLRGPRPTTPQPESPEYSVWCFGGSTMRGQTADDSATIPSLLSRELTRRNHSVALHNWGEDSFNSLLETNYLQKLLIEHGDTTDLLLFYDGANDSIYFTQYRTPYGHHGYRRLSGLIESYRGSFFGIFKSFNAAVRASFTRELYDKLGQAVSPIDPDDPYLELFTALVEQRYDYLAHEASLRGDAFMVVWQPVLWAENAGAVDENVRAMEADYLVNRRQLQTMNDNFRMVYEALRSRLADKPYFVDMGDALTNRSEQAYQPDGVHLTDVGRQMIAAQLAPRIIEQKMRAEQRAAQIARALEKRQAGKQASAGNRHKAARKTSANPANEPAP</sequence>
<feature type="transmembrane region" description="Helical" evidence="2">
    <location>
        <begin position="12"/>
        <end position="38"/>
    </location>
</feature>
<dbReference type="InterPro" id="IPR036514">
    <property type="entry name" value="SGNH_hydro_sf"/>
</dbReference>
<proteinExistence type="predicted"/>
<evidence type="ECO:0000313" key="3">
    <source>
        <dbReference type="EMBL" id="TVM17315.1"/>
    </source>
</evidence>
<feature type="region of interest" description="Disordered" evidence="1">
    <location>
        <begin position="354"/>
        <end position="387"/>
    </location>
</feature>
<dbReference type="EMBL" id="QMIE01000007">
    <property type="protein sequence ID" value="TVM17315.1"/>
    <property type="molecule type" value="Genomic_DNA"/>
</dbReference>
<comment type="caution">
    <text evidence="3">The sequence shown here is derived from an EMBL/GenBank/DDBJ whole genome shotgun (WGS) entry which is preliminary data.</text>
</comment>
<keyword evidence="2" id="KW-1133">Transmembrane helix</keyword>
<evidence type="ECO:0000313" key="4">
    <source>
        <dbReference type="Proteomes" id="UP000448292"/>
    </source>
</evidence>
<keyword evidence="2" id="KW-0812">Transmembrane</keyword>
<name>A0A7M3MEI9_9BACT</name>
<reference evidence="3 4" key="1">
    <citation type="submission" date="2018-06" db="EMBL/GenBank/DDBJ databases">
        <title>Complete genome of Desulfovibrio indonesiensis P37SLT.</title>
        <authorList>
            <person name="Crispim J.S."/>
            <person name="Vidigal P.M.P."/>
            <person name="Silva L.C.F."/>
            <person name="Laguardia C.N."/>
            <person name="Araujo L.C."/>
            <person name="Dias R.S."/>
            <person name="Sousa M.P."/>
            <person name="Paula S.O."/>
            <person name="Silva C."/>
        </authorList>
    </citation>
    <scope>NUCLEOTIDE SEQUENCE [LARGE SCALE GENOMIC DNA]</scope>
    <source>
        <strain evidence="3 4">P37SLT</strain>
    </source>
</reference>
<dbReference type="SUPFAM" id="SSF52266">
    <property type="entry name" value="SGNH hydrolase"/>
    <property type="match status" value="1"/>
</dbReference>
<accession>A0A7M3MEI9</accession>
<dbReference type="Gene3D" id="3.40.50.1110">
    <property type="entry name" value="SGNH hydrolase"/>
    <property type="match status" value="1"/>
</dbReference>
<dbReference type="GO" id="GO:0016788">
    <property type="term" value="F:hydrolase activity, acting on ester bonds"/>
    <property type="evidence" value="ECO:0007669"/>
    <property type="project" value="UniProtKB-ARBA"/>
</dbReference>
<organism evidence="3 4">
    <name type="scientific">Oceanidesulfovibrio indonesiensis</name>
    <dbReference type="NCBI Taxonomy" id="54767"/>
    <lineage>
        <taxon>Bacteria</taxon>
        <taxon>Pseudomonadati</taxon>
        <taxon>Thermodesulfobacteriota</taxon>
        <taxon>Desulfovibrionia</taxon>
        <taxon>Desulfovibrionales</taxon>
        <taxon>Desulfovibrionaceae</taxon>
        <taxon>Oceanidesulfovibrio</taxon>
    </lineage>
</organism>
<gene>
    <name evidence="3" type="ORF">DPQ33_09010</name>
</gene>
<evidence type="ECO:0000256" key="1">
    <source>
        <dbReference type="SAM" id="MobiDB-lite"/>
    </source>
</evidence>
<evidence type="ECO:0000256" key="2">
    <source>
        <dbReference type="SAM" id="Phobius"/>
    </source>
</evidence>
<dbReference type="Proteomes" id="UP000448292">
    <property type="component" value="Unassembled WGS sequence"/>
</dbReference>
<dbReference type="AlphaFoldDB" id="A0A7M3MEI9"/>
<keyword evidence="2" id="KW-0472">Membrane</keyword>
<keyword evidence="3" id="KW-0378">Hydrolase</keyword>
<keyword evidence="4" id="KW-1185">Reference proteome</keyword>
<dbReference type="OrthoDB" id="5443937at2"/>
<dbReference type="RefSeq" id="WP_144302893.1">
    <property type="nucleotide sequence ID" value="NZ_QMIE01000007.1"/>
</dbReference>